<feature type="region of interest" description="Disordered" evidence="5">
    <location>
        <begin position="101"/>
        <end position="122"/>
    </location>
</feature>
<dbReference type="Gene3D" id="1.10.3380.30">
    <property type="match status" value="2"/>
</dbReference>
<keyword evidence="3 7" id="KW-0347">Helicase</keyword>
<keyword evidence="2" id="KW-0378">Hydrolase</keyword>
<dbReference type="GO" id="GO:0004386">
    <property type="term" value="F:helicase activity"/>
    <property type="evidence" value="ECO:0007669"/>
    <property type="project" value="UniProtKB-KW"/>
</dbReference>
<dbReference type="InterPro" id="IPR050699">
    <property type="entry name" value="RNA-DNA_Helicase"/>
</dbReference>
<comment type="caution">
    <text evidence="7">The sequence shown here is derived from an EMBL/GenBank/DDBJ whole genome shotgun (WGS) entry which is preliminary data.</text>
</comment>
<reference evidence="7 8" key="1">
    <citation type="journal article" date="2018" name="Mol. Plant">
        <title>The genome of Artemisia annua provides insight into the evolution of Asteraceae family and artemisinin biosynthesis.</title>
        <authorList>
            <person name="Shen Q."/>
            <person name="Zhang L."/>
            <person name="Liao Z."/>
            <person name="Wang S."/>
            <person name="Yan T."/>
            <person name="Shi P."/>
            <person name="Liu M."/>
            <person name="Fu X."/>
            <person name="Pan Q."/>
            <person name="Wang Y."/>
            <person name="Lv Z."/>
            <person name="Lu X."/>
            <person name="Zhang F."/>
            <person name="Jiang W."/>
            <person name="Ma Y."/>
            <person name="Chen M."/>
            <person name="Hao X."/>
            <person name="Li L."/>
            <person name="Tang Y."/>
            <person name="Lv G."/>
            <person name="Zhou Y."/>
            <person name="Sun X."/>
            <person name="Brodelius P.E."/>
            <person name="Rose J.K.C."/>
            <person name="Tang K."/>
        </authorList>
    </citation>
    <scope>NUCLEOTIDE SEQUENCE [LARGE SCALE GENOMIC DNA]</scope>
    <source>
        <strain evidence="8">cv. Huhao1</strain>
        <tissue evidence="7">Leaf</tissue>
    </source>
</reference>
<evidence type="ECO:0000313" key="8">
    <source>
        <dbReference type="Proteomes" id="UP000245207"/>
    </source>
</evidence>
<dbReference type="SMART" id="SM01142">
    <property type="entry name" value="DSHCT"/>
    <property type="match status" value="1"/>
</dbReference>
<dbReference type="GO" id="GO:0005634">
    <property type="term" value="C:nucleus"/>
    <property type="evidence" value="ECO:0007669"/>
    <property type="project" value="TreeGrafter"/>
</dbReference>
<feature type="compositionally biased region" description="Basic residues" evidence="5">
    <location>
        <begin position="106"/>
        <end position="122"/>
    </location>
</feature>
<keyword evidence="1" id="KW-0547">Nucleotide-binding</keyword>
<evidence type="ECO:0000256" key="1">
    <source>
        <dbReference type="ARBA" id="ARBA00022741"/>
    </source>
</evidence>
<dbReference type="AlphaFoldDB" id="A0A2U1LW30"/>
<feature type="domain" description="ATP-dependent RNA helicase Ski2/MTR4 C-terminal" evidence="6">
    <location>
        <begin position="130"/>
        <end position="263"/>
    </location>
</feature>
<dbReference type="GO" id="GO:0000460">
    <property type="term" value="P:maturation of 5.8S rRNA"/>
    <property type="evidence" value="ECO:0007669"/>
    <property type="project" value="TreeGrafter"/>
</dbReference>
<sequence>MEEERLWEQQELERYIKEQEWEVDEYHISHWIGDEETINRTPTSTSIYLNVNTQESVATPMVEDVVEAPDGEPVVAELNVPESIIAKPVVVEADVAEQVVADSSSSKKKEKARRNQRSLNHHSRSFTRIEADDVVELKGKVTCEISSTDELVLTKLMFNGVFKDIKIEEMVSLLSCFVWQKKLQDAQKPREELEMLFTQLQDTARRVARVQLDSKEVLMRGIRRMEEILQQLIVAAKSVGEAELETKFEDAFSKIERDIIVEL</sequence>
<dbReference type="GO" id="GO:0005524">
    <property type="term" value="F:ATP binding"/>
    <property type="evidence" value="ECO:0007669"/>
    <property type="project" value="UniProtKB-KW"/>
</dbReference>
<name>A0A2U1LW30_ARTAN</name>
<evidence type="ECO:0000256" key="4">
    <source>
        <dbReference type="ARBA" id="ARBA00022840"/>
    </source>
</evidence>
<accession>A0A2U1LW30</accession>
<dbReference type="InterPro" id="IPR012961">
    <property type="entry name" value="Ski2/MTR4_C"/>
</dbReference>
<evidence type="ECO:0000259" key="6">
    <source>
        <dbReference type="SMART" id="SM01142"/>
    </source>
</evidence>
<dbReference type="Pfam" id="PF08148">
    <property type="entry name" value="DSHCT"/>
    <property type="match status" value="2"/>
</dbReference>
<dbReference type="PANTHER" id="PTHR12131">
    <property type="entry name" value="ATP-DEPENDENT RNA AND DNA HELICASE"/>
    <property type="match status" value="1"/>
</dbReference>
<dbReference type="Proteomes" id="UP000245207">
    <property type="component" value="Unassembled WGS sequence"/>
</dbReference>
<dbReference type="GO" id="GO:0016787">
    <property type="term" value="F:hydrolase activity"/>
    <property type="evidence" value="ECO:0007669"/>
    <property type="project" value="UniProtKB-KW"/>
</dbReference>
<evidence type="ECO:0000256" key="3">
    <source>
        <dbReference type="ARBA" id="ARBA00022806"/>
    </source>
</evidence>
<dbReference type="PANTHER" id="PTHR12131:SF25">
    <property type="entry name" value="DEXH-BOX ATP-DEPENDENT RNA HELICASE DEXH9"/>
    <property type="match status" value="1"/>
</dbReference>
<proteinExistence type="predicted"/>
<keyword evidence="8" id="KW-1185">Reference proteome</keyword>
<protein>
    <submittedName>
        <fullName evidence="7">RNA helicase, ATP-dependent, SK12/DOB1 protein</fullName>
    </submittedName>
</protein>
<dbReference type="EMBL" id="PKPP01007507">
    <property type="protein sequence ID" value="PWA53201.1"/>
    <property type="molecule type" value="Genomic_DNA"/>
</dbReference>
<keyword evidence="4" id="KW-0067">ATP-binding</keyword>
<evidence type="ECO:0000256" key="5">
    <source>
        <dbReference type="SAM" id="MobiDB-lite"/>
    </source>
</evidence>
<dbReference type="STRING" id="35608.A0A2U1LW30"/>
<dbReference type="OrthoDB" id="64767at2759"/>
<organism evidence="7 8">
    <name type="scientific">Artemisia annua</name>
    <name type="common">Sweet wormwood</name>
    <dbReference type="NCBI Taxonomy" id="35608"/>
    <lineage>
        <taxon>Eukaryota</taxon>
        <taxon>Viridiplantae</taxon>
        <taxon>Streptophyta</taxon>
        <taxon>Embryophyta</taxon>
        <taxon>Tracheophyta</taxon>
        <taxon>Spermatophyta</taxon>
        <taxon>Magnoliopsida</taxon>
        <taxon>eudicotyledons</taxon>
        <taxon>Gunneridae</taxon>
        <taxon>Pentapetalae</taxon>
        <taxon>asterids</taxon>
        <taxon>campanulids</taxon>
        <taxon>Asterales</taxon>
        <taxon>Asteraceae</taxon>
        <taxon>Asteroideae</taxon>
        <taxon>Anthemideae</taxon>
        <taxon>Artemisiinae</taxon>
        <taxon>Artemisia</taxon>
    </lineage>
</organism>
<evidence type="ECO:0000313" key="7">
    <source>
        <dbReference type="EMBL" id="PWA53201.1"/>
    </source>
</evidence>
<gene>
    <name evidence="7" type="ORF">CTI12_AA447120</name>
</gene>
<evidence type="ECO:0000256" key="2">
    <source>
        <dbReference type="ARBA" id="ARBA00022801"/>
    </source>
</evidence>